<organism evidence="1 2">
    <name type="scientific">Liparis tanakae</name>
    <name type="common">Tanaka's snailfish</name>
    <dbReference type="NCBI Taxonomy" id="230148"/>
    <lineage>
        <taxon>Eukaryota</taxon>
        <taxon>Metazoa</taxon>
        <taxon>Chordata</taxon>
        <taxon>Craniata</taxon>
        <taxon>Vertebrata</taxon>
        <taxon>Euteleostomi</taxon>
        <taxon>Actinopterygii</taxon>
        <taxon>Neopterygii</taxon>
        <taxon>Teleostei</taxon>
        <taxon>Neoteleostei</taxon>
        <taxon>Acanthomorphata</taxon>
        <taxon>Eupercaria</taxon>
        <taxon>Perciformes</taxon>
        <taxon>Cottioidei</taxon>
        <taxon>Cottales</taxon>
        <taxon>Liparidae</taxon>
        <taxon>Liparis</taxon>
    </lineage>
</organism>
<proteinExistence type="predicted"/>
<dbReference type="AlphaFoldDB" id="A0A4Z2H5B4"/>
<dbReference type="EMBL" id="SRLO01000333">
    <property type="protein sequence ID" value="TNN60475.1"/>
    <property type="molecule type" value="Genomic_DNA"/>
</dbReference>
<comment type="caution">
    <text evidence="1">The sequence shown here is derived from an EMBL/GenBank/DDBJ whole genome shotgun (WGS) entry which is preliminary data.</text>
</comment>
<evidence type="ECO:0000313" key="2">
    <source>
        <dbReference type="Proteomes" id="UP000314294"/>
    </source>
</evidence>
<accession>A0A4Z2H5B4</accession>
<sequence>MSRSPFAVCRRRRHQLVRDHGLLQVLQEDVLRGFLIGGQRVLLTPVDEKTLNSWNSSFPVLSTWFSDAVQHLLQLPDGDGLVLQAQRRGSPHIL</sequence>
<keyword evidence="2" id="KW-1185">Reference proteome</keyword>
<name>A0A4Z2H5B4_9TELE</name>
<reference evidence="1 2" key="1">
    <citation type="submission" date="2019-03" db="EMBL/GenBank/DDBJ databases">
        <title>First draft genome of Liparis tanakae, snailfish: a comprehensive survey of snailfish specific genes.</title>
        <authorList>
            <person name="Kim W."/>
            <person name="Song I."/>
            <person name="Jeong J.-H."/>
            <person name="Kim D."/>
            <person name="Kim S."/>
            <person name="Ryu S."/>
            <person name="Song J.Y."/>
            <person name="Lee S.K."/>
        </authorList>
    </citation>
    <scope>NUCLEOTIDE SEQUENCE [LARGE SCALE GENOMIC DNA]</scope>
    <source>
        <tissue evidence="1">Muscle</tissue>
    </source>
</reference>
<gene>
    <name evidence="1" type="ORF">EYF80_029326</name>
</gene>
<protein>
    <submittedName>
        <fullName evidence="1">Uncharacterized protein</fullName>
    </submittedName>
</protein>
<evidence type="ECO:0000313" key="1">
    <source>
        <dbReference type="EMBL" id="TNN60475.1"/>
    </source>
</evidence>
<dbReference type="Proteomes" id="UP000314294">
    <property type="component" value="Unassembled WGS sequence"/>
</dbReference>